<feature type="region of interest" description="Disordered" evidence="1">
    <location>
        <begin position="49"/>
        <end position="115"/>
    </location>
</feature>
<feature type="compositionally biased region" description="Low complexity" evidence="1">
    <location>
        <begin position="84"/>
        <end position="104"/>
    </location>
</feature>
<keyword evidence="3" id="KW-1185">Reference proteome</keyword>
<evidence type="ECO:0000313" key="2">
    <source>
        <dbReference type="EMBL" id="MCD9639619.1"/>
    </source>
</evidence>
<organism evidence="2 3">
    <name type="scientific">Datura stramonium</name>
    <name type="common">Jimsonweed</name>
    <name type="synonym">Common thornapple</name>
    <dbReference type="NCBI Taxonomy" id="4076"/>
    <lineage>
        <taxon>Eukaryota</taxon>
        <taxon>Viridiplantae</taxon>
        <taxon>Streptophyta</taxon>
        <taxon>Embryophyta</taxon>
        <taxon>Tracheophyta</taxon>
        <taxon>Spermatophyta</taxon>
        <taxon>Magnoliopsida</taxon>
        <taxon>eudicotyledons</taxon>
        <taxon>Gunneridae</taxon>
        <taxon>Pentapetalae</taxon>
        <taxon>asterids</taxon>
        <taxon>lamiids</taxon>
        <taxon>Solanales</taxon>
        <taxon>Solanaceae</taxon>
        <taxon>Solanoideae</taxon>
        <taxon>Datureae</taxon>
        <taxon>Datura</taxon>
    </lineage>
</organism>
<dbReference type="Proteomes" id="UP000823775">
    <property type="component" value="Unassembled WGS sequence"/>
</dbReference>
<sequence length="115" mass="12129">VQVIGHDFQQKLSLNSENGEQYGRTCALGIVQAKQQKAWHEAQAKVPHGLARRRGDIAATQGATCRDTGASRPATLTNLGTFTSASHSRIGASSAASRSRSSGGTFKGKSRISSF</sequence>
<feature type="non-terminal residue" evidence="2">
    <location>
        <position position="1"/>
    </location>
</feature>
<comment type="caution">
    <text evidence="2">The sequence shown here is derived from an EMBL/GenBank/DDBJ whole genome shotgun (WGS) entry which is preliminary data.</text>
</comment>
<dbReference type="EMBL" id="JACEIK010002958">
    <property type="protein sequence ID" value="MCD9639619.1"/>
    <property type="molecule type" value="Genomic_DNA"/>
</dbReference>
<evidence type="ECO:0000313" key="3">
    <source>
        <dbReference type="Proteomes" id="UP000823775"/>
    </source>
</evidence>
<proteinExistence type="predicted"/>
<reference evidence="2 3" key="1">
    <citation type="journal article" date="2021" name="BMC Genomics">
        <title>Datura genome reveals duplications of psychoactive alkaloid biosynthetic genes and high mutation rate following tissue culture.</title>
        <authorList>
            <person name="Rajewski A."/>
            <person name="Carter-House D."/>
            <person name="Stajich J."/>
            <person name="Litt A."/>
        </authorList>
    </citation>
    <scope>NUCLEOTIDE SEQUENCE [LARGE SCALE GENOMIC DNA]</scope>
    <source>
        <strain evidence="2">AR-01</strain>
    </source>
</reference>
<gene>
    <name evidence="2" type="ORF">HAX54_024255</name>
</gene>
<name>A0ABS8UYX0_DATST</name>
<protein>
    <submittedName>
        <fullName evidence="2">Uncharacterized protein</fullName>
    </submittedName>
</protein>
<evidence type="ECO:0000256" key="1">
    <source>
        <dbReference type="SAM" id="MobiDB-lite"/>
    </source>
</evidence>
<feature type="compositionally biased region" description="Polar residues" evidence="1">
    <location>
        <begin position="74"/>
        <end position="83"/>
    </location>
</feature>
<accession>A0ABS8UYX0</accession>